<dbReference type="AlphaFoldDB" id="A0A2S0WYM4"/>
<organism evidence="2 3">
    <name type="scientific">Agromyces badenianii</name>
    <dbReference type="NCBI Taxonomy" id="2080742"/>
    <lineage>
        <taxon>Bacteria</taxon>
        <taxon>Bacillati</taxon>
        <taxon>Actinomycetota</taxon>
        <taxon>Actinomycetes</taxon>
        <taxon>Micrococcales</taxon>
        <taxon>Microbacteriaceae</taxon>
        <taxon>Agromyces</taxon>
    </lineage>
</organism>
<feature type="region of interest" description="Disordered" evidence="1">
    <location>
        <begin position="170"/>
        <end position="190"/>
    </location>
</feature>
<protein>
    <submittedName>
        <fullName evidence="2">Uncharacterized protein</fullName>
    </submittedName>
</protein>
<feature type="compositionally biased region" description="Low complexity" evidence="1">
    <location>
        <begin position="174"/>
        <end position="190"/>
    </location>
</feature>
<dbReference type="Proteomes" id="UP000244729">
    <property type="component" value="Chromosome"/>
</dbReference>
<sequence length="190" mass="20253">MTGIHDLVPGELEAPHARVVFTAFRLSDSPMLLAWGRFREPLAAATRPAATGAARRAAPLVPAPKTPGAVSGLWRLLATNNRELGRSYLLYSSFEAARMHVQRLQRHAADLEVSAVMGPEPATHGWIVTHDGVPVMTCGRWYSSTSAMAASVAGTLAALPNAVLSAEVDRPAPSGRLSRRLTSSGHAQSW</sequence>
<evidence type="ECO:0000313" key="3">
    <source>
        <dbReference type="Proteomes" id="UP000244729"/>
    </source>
</evidence>
<dbReference type="EMBL" id="CP028913">
    <property type="protein sequence ID" value="AWB96455.1"/>
    <property type="molecule type" value="Genomic_DNA"/>
</dbReference>
<name>A0A2S0WYM4_9MICO</name>
<accession>A0A2S0WYM4</accession>
<evidence type="ECO:0000256" key="1">
    <source>
        <dbReference type="SAM" id="MobiDB-lite"/>
    </source>
</evidence>
<dbReference type="KEGG" id="agm:DCE93_13020"/>
<keyword evidence="3" id="KW-1185">Reference proteome</keyword>
<dbReference type="OrthoDB" id="5113130at2"/>
<reference evidence="2 3" key="1">
    <citation type="submission" date="2018-04" db="EMBL/GenBank/DDBJ databases">
        <authorList>
            <person name="Li J."/>
        </authorList>
    </citation>
    <scope>NUCLEOTIDE SEQUENCE [LARGE SCALE GENOMIC DNA]</scope>
    <source>
        <strain evidence="3">30A</strain>
    </source>
</reference>
<proteinExistence type="predicted"/>
<evidence type="ECO:0000313" key="2">
    <source>
        <dbReference type="EMBL" id="AWB96455.1"/>
    </source>
</evidence>
<gene>
    <name evidence="2" type="ORF">DCE93_13020</name>
</gene>
<dbReference type="RefSeq" id="WP_108596252.1">
    <property type="nucleotide sequence ID" value="NZ_CP028913.1"/>
</dbReference>